<evidence type="ECO:0000256" key="1">
    <source>
        <dbReference type="ARBA" id="ARBA00023224"/>
    </source>
</evidence>
<feature type="transmembrane region" description="Helical" evidence="3">
    <location>
        <begin position="44"/>
        <end position="62"/>
    </location>
</feature>
<evidence type="ECO:0000259" key="4">
    <source>
        <dbReference type="PROSITE" id="PS50111"/>
    </source>
</evidence>
<evidence type="ECO:0000313" key="6">
    <source>
        <dbReference type="EMBL" id="WJW68144.1"/>
    </source>
</evidence>
<evidence type="ECO:0000256" key="2">
    <source>
        <dbReference type="PROSITE-ProRule" id="PRU00284"/>
    </source>
</evidence>
<dbReference type="AlphaFoldDB" id="A0A8T7M7U0"/>
<dbReference type="InterPro" id="IPR004089">
    <property type="entry name" value="MCPsignal_dom"/>
</dbReference>
<accession>A0A8T7M7U0</accession>
<dbReference type="Pfam" id="PF00015">
    <property type="entry name" value="MCPsignal"/>
    <property type="match status" value="1"/>
</dbReference>
<evidence type="ECO:0000313" key="7">
    <source>
        <dbReference type="Proteomes" id="UP000521676"/>
    </source>
</evidence>
<evidence type="ECO:0000313" key="5">
    <source>
        <dbReference type="EMBL" id="NWJ48208.1"/>
    </source>
</evidence>
<reference evidence="5 7" key="1">
    <citation type="submission" date="2020-06" db="EMBL/GenBank/DDBJ databases">
        <title>Anoxygenic phototrophic Chloroflexota member uses a Type I reaction center.</title>
        <authorList>
            <person name="Tsuji J.M."/>
            <person name="Shaw N.A."/>
            <person name="Nagashima S."/>
            <person name="Venkiteswaran J."/>
            <person name="Schiff S.L."/>
            <person name="Hanada S."/>
            <person name="Tank M."/>
            <person name="Neufeld J.D."/>
        </authorList>
    </citation>
    <scope>NUCLEOTIDE SEQUENCE [LARGE SCALE GENOMIC DNA]</scope>
    <source>
        <strain evidence="5">L227-S17</strain>
    </source>
</reference>
<evidence type="ECO:0000256" key="3">
    <source>
        <dbReference type="SAM" id="Phobius"/>
    </source>
</evidence>
<protein>
    <submittedName>
        <fullName evidence="6">Methyl-accepting chemotaxis protein</fullName>
    </submittedName>
</protein>
<feature type="transmembrane region" description="Helical" evidence="3">
    <location>
        <begin position="127"/>
        <end position="149"/>
    </location>
</feature>
<dbReference type="Proteomes" id="UP001431572">
    <property type="component" value="Chromosome 2"/>
</dbReference>
<keyword evidence="3" id="KW-1133">Transmembrane helix</keyword>
<dbReference type="EMBL" id="JACATZ010000003">
    <property type="protein sequence ID" value="NWJ48208.1"/>
    <property type="molecule type" value="Genomic_DNA"/>
</dbReference>
<proteinExistence type="predicted"/>
<dbReference type="Gene3D" id="1.10.287.950">
    <property type="entry name" value="Methyl-accepting chemotaxis protein"/>
    <property type="match status" value="1"/>
</dbReference>
<keyword evidence="3" id="KW-0812">Transmembrane</keyword>
<dbReference type="SMART" id="SM00283">
    <property type="entry name" value="MA"/>
    <property type="match status" value="1"/>
</dbReference>
<feature type="domain" description="Methyl-accepting transducer" evidence="4">
    <location>
        <begin position="184"/>
        <end position="420"/>
    </location>
</feature>
<keyword evidence="1 2" id="KW-0807">Transducer</keyword>
<name>A0A8T7M7U0_9CHLR</name>
<dbReference type="PANTHER" id="PTHR32089:SF112">
    <property type="entry name" value="LYSOZYME-LIKE PROTEIN-RELATED"/>
    <property type="match status" value="1"/>
</dbReference>
<dbReference type="GO" id="GO:0016020">
    <property type="term" value="C:membrane"/>
    <property type="evidence" value="ECO:0007669"/>
    <property type="project" value="InterPro"/>
</dbReference>
<keyword evidence="8" id="KW-1185">Reference proteome</keyword>
<dbReference type="PANTHER" id="PTHR32089">
    <property type="entry name" value="METHYL-ACCEPTING CHEMOTAXIS PROTEIN MCPB"/>
    <property type="match status" value="1"/>
</dbReference>
<keyword evidence="3" id="KW-0472">Membrane</keyword>
<dbReference type="GO" id="GO:0007165">
    <property type="term" value="P:signal transduction"/>
    <property type="evidence" value="ECO:0007669"/>
    <property type="project" value="UniProtKB-KW"/>
</dbReference>
<feature type="transmembrane region" description="Helical" evidence="3">
    <location>
        <begin position="82"/>
        <end position="115"/>
    </location>
</feature>
<feature type="transmembrane region" description="Helical" evidence="3">
    <location>
        <begin position="20"/>
        <end position="37"/>
    </location>
</feature>
<dbReference type="Proteomes" id="UP000521676">
    <property type="component" value="Unassembled WGS sequence"/>
</dbReference>
<sequence>MVLILTTQIPTFPNIDFRQFIPQLAGLAIILLCFLLNRVVSPNISAIIFFLLVNGLVLTYVFTSPDEMFVIDLRSISTLLILPVVASSVIIGAVYCFIFAGVGIAGIFIVALLRVKPGLFLLEKPTDVFNNISTPVALLVVMAGLSWFFDANSQNLISRLRERNFSLDTLNRELAQKRDAERQLSLQVNALTGQVASSFNEQALYTTNQLAAVLEVTTTVEQFGQTNDAIARLARQVDLTAQESLKVAEDGTDNVQTALSSLLSISERAQEFANSMDDLYNQAHQIDQIIELITEVAEETNLLALNATIEAAGAREYGKRFASVANEVQRLANRSRDAADQVRRVMDDFRRAIQATSETAQQGVGETTQVISGSRQINSALEGVVAMAENTATLARQIAVAIQQQRDASGQLVSTIRHISDISKAVSEEGKGVLSSLDILYQAVLKLTNNEQAD</sequence>
<dbReference type="SUPFAM" id="SSF58104">
    <property type="entry name" value="Methyl-accepting chemotaxis protein (MCP) signaling domain"/>
    <property type="match status" value="1"/>
</dbReference>
<dbReference type="PROSITE" id="PS50111">
    <property type="entry name" value="CHEMOTAXIS_TRANSDUC_2"/>
    <property type="match status" value="1"/>
</dbReference>
<reference evidence="6" key="2">
    <citation type="journal article" date="2024" name="Nature">
        <title>Anoxygenic phototroph of the Chloroflexota uses a type I reaction centre.</title>
        <authorList>
            <person name="Tsuji J.M."/>
            <person name="Shaw N.A."/>
            <person name="Nagashima S."/>
            <person name="Venkiteswaran J.J."/>
            <person name="Schiff S.L."/>
            <person name="Watanabe T."/>
            <person name="Fukui M."/>
            <person name="Hanada S."/>
            <person name="Tank M."/>
            <person name="Neufeld J.D."/>
        </authorList>
    </citation>
    <scope>NUCLEOTIDE SEQUENCE</scope>
    <source>
        <strain evidence="6">L227-S17</strain>
    </source>
</reference>
<organism evidence="5 7">
    <name type="scientific">Candidatus Chlorohelix allophototropha</name>
    <dbReference type="NCBI Taxonomy" id="3003348"/>
    <lineage>
        <taxon>Bacteria</taxon>
        <taxon>Bacillati</taxon>
        <taxon>Chloroflexota</taxon>
        <taxon>Chloroflexia</taxon>
        <taxon>Candidatus Chloroheliales</taxon>
        <taxon>Candidatus Chloroheliaceae</taxon>
        <taxon>Candidatus Chlorohelix</taxon>
    </lineage>
</organism>
<dbReference type="RefSeq" id="WP_341470049.1">
    <property type="nucleotide sequence ID" value="NZ_CP128400.1"/>
</dbReference>
<dbReference type="EMBL" id="CP128400">
    <property type="protein sequence ID" value="WJW68144.1"/>
    <property type="molecule type" value="Genomic_DNA"/>
</dbReference>
<gene>
    <name evidence="5" type="ORF">HXX08_20325</name>
    <name evidence="6" type="ORF">OZ401_003748</name>
</gene>
<evidence type="ECO:0000313" key="8">
    <source>
        <dbReference type="Proteomes" id="UP001431572"/>
    </source>
</evidence>